<evidence type="ECO:0000256" key="1">
    <source>
        <dbReference type="ARBA" id="ARBA00004651"/>
    </source>
</evidence>
<keyword evidence="5 7" id="KW-1133">Transmembrane helix</keyword>
<feature type="transmembrane region" description="Helical" evidence="7">
    <location>
        <begin position="86"/>
        <end position="109"/>
    </location>
</feature>
<keyword evidence="9" id="KW-1185">Reference proteome</keyword>
<feature type="transmembrane region" description="Helical" evidence="7">
    <location>
        <begin position="359"/>
        <end position="383"/>
    </location>
</feature>
<dbReference type="RefSeq" id="WP_268601648.1">
    <property type="nucleotide sequence ID" value="NZ_JAMDLV010000021.1"/>
</dbReference>
<proteinExistence type="predicted"/>
<evidence type="ECO:0000313" key="9">
    <source>
        <dbReference type="Proteomes" id="UP001207626"/>
    </source>
</evidence>
<protein>
    <submittedName>
        <fullName evidence="8">Tyrosine-tyramine antiporter</fullName>
    </submittedName>
</protein>
<dbReference type="Pfam" id="PF13520">
    <property type="entry name" value="AA_permease_2"/>
    <property type="match status" value="1"/>
</dbReference>
<evidence type="ECO:0000256" key="6">
    <source>
        <dbReference type="ARBA" id="ARBA00023136"/>
    </source>
</evidence>
<comment type="caution">
    <text evidence="8">The sequence shown here is derived from an EMBL/GenBank/DDBJ whole genome shotgun (WGS) entry which is preliminary data.</text>
</comment>
<dbReference type="PANTHER" id="PTHR42770">
    <property type="entry name" value="AMINO ACID TRANSPORTER-RELATED"/>
    <property type="match status" value="1"/>
</dbReference>
<evidence type="ECO:0000313" key="8">
    <source>
        <dbReference type="EMBL" id="MCY9521229.1"/>
    </source>
</evidence>
<feature type="transmembrane region" description="Helical" evidence="7">
    <location>
        <begin position="121"/>
        <end position="139"/>
    </location>
</feature>
<feature type="transmembrane region" description="Helical" evidence="7">
    <location>
        <begin position="404"/>
        <end position="426"/>
    </location>
</feature>
<evidence type="ECO:0000256" key="3">
    <source>
        <dbReference type="ARBA" id="ARBA00022475"/>
    </source>
</evidence>
<feature type="transmembrane region" description="Helical" evidence="7">
    <location>
        <begin position="35"/>
        <end position="53"/>
    </location>
</feature>
<keyword evidence="6 7" id="KW-0472">Membrane</keyword>
<feature type="transmembrane region" description="Helical" evidence="7">
    <location>
        <begin position="200"/>
        <end position="218"/>
    </location>
</feature>
<dbReference type="InterPro" id="IPR050367">
    <property type="entry name" value="APC_superfamily"/>
</dbReference>
<gene>
    <name evidence="8" type="primary">tyrP</name>
    <name evidence="8" type="ORF">M5X09_16380</name>
</gene>
<name>A0ABT4DV59_9BACL</name>
<dbReference type="Proteomes" id="UP001207626">
    <property type="component" value="Unassembled WGS sequence"/>
</dbReference>
<evidence type="ECO:0000256" key="2">
    <source>
        <dbReference type="ARBA" id="ARBA00022448"/>
    </source>
</evidence>
<evidence type="ECO:0000256" key="5">
    <source>
        <dbReference type="ARBA" id="ARBA00022989"/>
    </source>
</evidence>
<accession>A0ABT4DV59</accession>
<evidence type="ECO:0000256" key="4">
    <source>
        <dbReference type="ARBA" id="ARBA00022692"/>
    </source>
</evidence>
<reference evidence="8 9" key="1">
    <citation type="submission" date="2022-05" db="EMBL/GenBank/DDBJ databases">
        <title>Genome Sequencing of Bee-Associated Microbes.</title>
        <authorList>
            <person name="Dunlap C."/>
        </authorList>
    </citation>
    <scope>NUCLEOTIDE SEQUENCE [LARGE SCALE GENOMIC DNA]</scope>
    <source>
        <strain evidence="8 9">NRRL NRS-1438</strain>
    </source>
</reference>
<comment type="subcellular location">
    <subcellularLocation>
        <location evidence="1">Cell membrane</location>
        <topology evidence="1">Multi-pass membrane protein</topology>
    </subcellularLocation>
</comment>
<dbReference type="EMBL" id="JAMDLW010000022">
    <property type="protein sequence ID" value="MCY9521229.1"/>
    <property type="molecule type" value="Genomic_DNA"/>
</dbReference>
<keyword evidence="2" id="KW-0813">Transport</keyword>
<feature type="transmembrane region" description="Helical" evidence="7">
    <location>
        <begin position="282"/>
        <end position="304"/>
    </location>
</feature>
<dbReference type="InterPro" id="IPR002293">
    <property type="entry name" value="AA/rel_permease1"/>
</dbReference>
<dbReference type="NCBIfam" id="NF040513">
    <property type="entry name" value="antiport_TyrP"/>
    <property type="match status" value="1"/>
</dbReference>
<keyword evidence="3" id="KW-1003">Cell membrane</keyword>
<evidence type="ECO:0000256" key="7">
    <source>
        <dbReference type="SAM" id="Phobius"/>
    </source>
</evidence>
<feature type="transmembrane region" description="Helical" evidence="7">
    <location>
        <begin position="333"/>
        <end position="353"/>
    </location>
</feature>
<dbReference type="PANTHER" id="PTHR42770:SF15">
    <property type="entry name" value="GLUTAMATE_GAMMA-AMINOBUTYRATE ANTIPORTER-RELATED"/>
    <property type="match status" value="1"/>
</dbReference>
<feature type="transmembrane region" description="Helical" evidence="7">
    <location>
        <begin position="438"/>
        <end position="457"/>
    </location>
</feature>
<feature type="transmembrane region" description="Helical" evidence="7">
    <location>
        <begin position="230"/>
        <end position="252"/>
    </location>
</feature>
<sequence>MPHSKNLTLFGLIGITMAFFGTVRSVPTLSITGWTQIFYMLVAAILFALPIALMSAELSTGFPEEGGPQVWVKNALGQKWGFVTSWLLWVQMFFGMVMVASTVGILLGYVINVPELSSNNYFIFTVILISYWTVTLLNLKFDMVKIAGSWGAIIGVYIPFVILVVLGVIYMFKNGIQTDSYLGHFKASELLPNLGDLGSLTYLSGIIFIFAGVEISSVHANEIENPKRNYPIAVIASVILLVIFNLIAGLTVSNAVPMGTLELANITQPYMIFSENLGLPPIFVNIISAMILIGVLVQLSAWVLGPSKSMIKVADEGSLPPFFQKRTKKNIPITFVMIQAIVISIVSVLYIVVPDVNSAFLIMTITTTILYCIVYALIAISAIRLRYKMPQVKRSFRLGSNGNGLMWFVSLLSLLSVAITLTVSLIPPSILDPGQYTGYIIFQVAATIVMVGIALMINKLKKPSWKKSE</sequence>
<feature type="transmembrane region" description="Helical" evidence="7">
    <location>
        <begin position="151"/>
        <end position="172"/>
    </location>
</feature>
<dbReference type="Gene3D" id="1.20.1740.10">
    <property type="entry name" value="Amino acid/polyamine transporter I"/>
    <property type="match status" value="1"/>
</dbReference>
<organism evidence="8 9">
    <name type="scientific">Paenibacillus apiarius</name>
    <dbReference type="NCBI Taxonomy" id="46240"/>
    <lineage>
        <taxon>Bacteria</taxon>
        <taxon>Bacillati</taxon>
        <taxon>Bacillota</taxon>
        <taxon>Bacilli</taxon>
        <taxon>Bacillales</taxon>
        <taxon>Paenibacillaceae</taxon>
        <taxon>Paenibacillus</taxon>
    </lineage>
</organism>
<keyword evidence="4 7" id="KW-0812">Transmembrane</keyword>
<dbReference type="PIRSF" id="PIRSF006060">
    <property type="entry name" value="AA_transporter"/>
    <property type="match status" value="1"/>
</dbReference>